<feature type="signal peptide" evidence="2">
    <location>
        <begin position="1"/>
        <end position="24"/>
    </location>
</feature>
<feature type="region of interest" description="Disordered" evidence="1">
    <location>
        <begin position="95"/>
        <end position="116"/>
    </location>
</feature>
<gene>
    <name evidence="5" type="ORF">FHL05_01325</name>
    <name evidence="4" type="ORF">FHL06_06830</name>
</gene>
<name>A0A5P0ZUZ1_9LACO</name>
<protein>
    <recommendedName>
        <fullName evidence="3">S-layer protein C-terminal domain-containing protein</fullName>
    </recommendedName>
</protein>
<sequence>MKKNIRKVLIASAMTIMMAPGVLSALPQQTVAASSVGTVSVNTPVYDANGKANGVTLASGTSWQLGEKVTLNGVSNYQIGNNEYIPVAVVSNVSGSSTNNDDSETSTTGTSITDSNDVNGQVGTLTANTAIVNGSGKTTGQILSKGSQWIIGNNILTYNGAKYYQVATNEYVLASNLYIAQPNIDTNSSIPTPGNGLIGRTNLQMRTYNSEANAYDMTLPANTSWKISKLVVNKYGSYWGEVATNQWVWITDVTLNSGLNLGNNSYYVPNFATSINK</sequence>
<evidence type="ECO:0000259" key="3">
    <source>
        <dbReference type="Pfam" id="PF03217"/>
    </source>
</evidence>
<evidence type="ECO:0000313" key="4">
    <source>
        <dbReference type="EMBL" id="MQS76099.1"/>
    </source>
</evidence>
<reference evidence="6 7" key="1">
    <citation type="journal article" date="2019" name="Syst. Appl. Microbiol.">
        <title>Polyphasic characterization of two novel Lactobacillus spp. isolated from blown salami packages: Description of Lactobacillus halodurans sp. nov. and Lactobacillus salsicarnum sp. nov.</title>
        <authorList>
            <person name="Schuster J.A."/>
            <person name="Klingl A."/>
            <person name="Vogel R.F."/>
            <person name="Ehrmann M.A."/>
        </authorList>
    </citation>
    <scope>NUCLEOTIDE SEQUENCE [LARGE SCALE GENOMIC DNA]</scope>
    <source>
        <strain evidence="5 6">TMW 1.1920</strain>
        <strain evidence="4 7">TMW 1.2172</strain>
    </source>
</reference>
<feature type="domain" description="S-layer protein C-terminal" evidence="3">
    <location>
        <begin position="32"/>
        <end position="87"/>
    </location>
</feature>
<comment type="caution">
    <text evidence="5">The sequence shown here is derived from an EMBL/GenBank/DDBJ whole genome shotgun (WGS) entry which is preliminary data.</text>
</comment>
<dbReference type="EMBL" id="VDFP01000011">
    <property type="protein sequence ID" value="MQS76099.1"/>
    <property type="molecule type" value="Genomic_DNA"/>
</dbReference>
<evidence type="ECO:0000256" key="1">
    <source>
        <dbReference type="SAM" id="MobiDB-lite"/>
    </source>
</evidence>
<dbReference type="InterPro" id="IPR024968">
    <property type="entry name" value="SlpA_C_lactobacillus"/>
</dbReference>
<dbReference type="Proteomes" id="UP000414364">
    <property type="component" value="Unassembled WGS sequence"/>
</dbReference>
<evidence type="ECO:0000313" key="7">
    <source>
        <dbReference type="Proteomes" id="UP000414364"/>
    </source>
</evidence>
<accession>A0A5P0ZUZ1</accession>
<feature type="domain" description="S-layer protein C-terminal" evidence="3">
    <location>
        <begin position="117"/>
        <end position="175"/>
    </location>
</feature>
<dbReference type="RefSeq" id="WP_153385492.1">
    <property type="nucleotide sequence ID" value="NZ_VDFO01000003.1"/>
</dbReference>
<evidence type="ECO:0000256" key="2">
    <source>
        <dbReference type="SAM" id="SignalP"/>
    </source>
</evidence>
<dbReference type="EMBL" id="VDFO01000003">
    <property type="protein sequence ID" value="MQS96534.1"/>
    <property type="molecule type" value="Genomic_DNA"/>
</dbReference>
<dbReference type="AlphaFoldDB" id="A0A5P0ZUZ1"/>
<keyword evidence="6" id="KW-1185">Reference proteome</keyword>
<dbReference type="OrthoDB" id="2323281at2"/>
<proteinExistence type="predicted"/>
<dbReference type="Proteomes" id="UP000371423">
    <property type="component" value="Unassembled WGS sequence"/>
</dbReference>
<dbReference type="Pfam" id="PF03217">
    <property type="entry name" value="SlpA"/>
    <property type="match status" value="2"/>
</dbReference>
<evidence type="ECO:0000313" key="6">
    <source>
        <dbReference type="Proteomes" id="UP000371423"/>
    </source>
</evidence>
<feature type="chain" id="PRO_5044622366" description="S-layer protein C-terminal domain-containing protein" evidence="2">
    <location>
        <begin position="25"/>
        <end position="277"/>
    </location>
</feature>
<evidence type="ECO:0000313" key="5">
    <source>
        <dbReference type="EMBL" id="MQS96534.1"/>
    </source>
</evidence>
<keyword evidence="2" id="KW-0732">Signal</keyword>
<organism evidence="5 6">
    <name type="scientific">Companilactobacillus halodurans</name>
    <dbReference type="NCBI Taxonomy" id="2584183"/>
    <lineage>
        <taxon>Bacteria</taxon>
        <taxon>Bacillati</taxon>
        <taxon>Bacillota</taxon>
        <taxon>Bacilli</taxon>
        <taxon>Lactobacillales</taxon>
        <taxon>Lactobacillaceae</taxon>
        <taxon>Companilactobacillus</taxon>
    </lineage>
</organism>